<dbReference type="RefSeq" id="WP_306728665.1">
    <property type="nucleotide sequence ID" value="NZ_JAVDDT010000006.1"/>
</dbReference>
<comment type="caution">
    <text evidence="2">The sequence shown here is derived from an EMBL/GenBank/DDBJ whole genome shotgun (WGS) entry which is preliminary data.</text>
</comment>
<dbReference type="Pfam" id="PF11137">
    <property type="entry name" value="DUF2909"/>
    <property type="match status" value="1"/>
</dbReference>
<keyword evidence="1" id="KW-0472">Membrane</keyword>
<accession>A0ABU0W7Z6</accession>
<dbReference type="Proteomes" id="UP001239019">
    <property type="component" value="Unassembled WGS sequence"/>
</dbReference>
<evidence type="ECO:0000313" key="3">
    <source>
        <dbReference type="Proteomes" id="UP001239019"/>
    </source>
</evidence>
<keyword evidence="1 2" id="KW-0812">Transmembrane</keyword>
<feature type="transmembrane region" description="Helical" evidence="1">
    <location>
        <begin position="35"/>
        <end position="60"/>
    </location>
</feature>
<evidence type="ECO:0000256" key="1">
    <source>
        <dbReference type="SAM" id="Phobius"/>
    </source>
</evidence>
<proteinExistence type="predicted"/>
<keyword evidence="3" id="KW-1185">Reference proteome</keyword>
<name>A0ABU0W7Z6_9GAMM</name>
<gene>
    <name evidence="2" type="ORF">RBH19_09785</name>
</gene>
<evidence type="ECO:0000313" key="2">
    <source>
        <dbReference type="EMBL" id="MDQ2070167.1"/>
    </source>
</evidence>
<dbReference type="NCBIfam" id="NF033233">
    <property type="entry name" value="twin_helix"/>
    <property type="match status" value="1"/>
</dbReference>
<protein>
    <submittedName>
        <fullName evidence="2">Twin transmembrane helix small protein</fullName>
    </submittedName>
</protein>
<reference evidence="2 3" key="1">
    <citation type="submission" date="2023-08" db="EMBL/GenBank/DDBJ databases">
        <title>Whole-genome sequencing of halo(alkali)philic microorganisms from hypersaline lakes.</title>
        <authorList>
            <person name="Sorokin D.Y."/>
            <person name="Abbas B."/>
            <person name="Merkel A.Y."/>
        </authorList>
    </citation>
    <scope>NUCLEOTIDE SEQUENCE [LARGE SCALE GENOMIC DNA]</scope>
    <source>
        <strain evidence="2 3">AB-CW4</strain>
    </source>
</reference>
<dbReference type="EMBL" id="JAVDDT010000006">
    <property type="protein sequence ID" value="MDQ2070167.1"/>
    <property type="molecule type" value="Genomic_DNA"/>
</dbReference>
<sequence length="68" mass="7311">MGLVILILILAILASLASALFYLLKDPGESKRTVWALTFRVGLSISLFVFLLILFALGLIEPKGPPVG</sequence>
<keyword evidence="1" id="KW-1133">Transmembrane helix</keyword>
<dbReference type="InterPro" id="IPR021313">
    <property type="entry name" value="DUF2909"/>
</dbReference>
<organism evidence="2 3">
    <name type="scientific">Natronospira bacteriovora</name>
    <dbReference type="NCBI Taxonomy" id="3069753"/>
    <lineage>
        <taxon>Bacteria</taxon>
        <taxon>Pseudomonadati</taxon>
        <taxon>Pseudomonadota</taxon>
        <taxon>Gammaproteobacteria</taxon>
        <taxon>Natronospirales</taxon>
        <taxon>Natronospiraceae</taxon>
        <taxon>Natronospira</taxon>
    </lineage>
</organism>